<dbReference type="AlphaFoldDB" id="A0A2N9G861"/>
<proteinExistence type="predicted"/>
<dbReference type="PANTHER" id="PTHR18866">
    <property type="entry name" value="CARBOXYLASE:PYRUVATE/ACETYL-COA/PROPIONYL-COA CARBOXYLASE"/>
    <property type="match status" value="1"/>
</dbReference>
<dbReference type="PROSITE" id="PS50968">
    <property type="entry name" value="BIOTINYL_LIPOYL"/>
    <property type="match status" value="1"/>
</dbReference>
<dbReference type="InterPro" id="IPR001882">
    <property type="entry name" value="Biotin_BS"/>
</dbReference>
<dbReference type="GO" id="GO:0005739">
    <property type="term" value="C:mitochondrion"/>
    <property type="evidence" value="ECO:0007669"/>
    <property type="project" value="TreeGrafter"/>
</dbReference>
<keyword evidence="1" id="KW-0092">Biotin</keyword>
<evidence type="ECO:0000259" key="2">
    <source>
        <dbReference type="PROSITE" id="PS50968"/>
    </source>
</evidence>
<protein>
    <recommendedName>
        <fullName evidence="2">Lipoyl-binding domain-containing protein</fullName>
    </recommendedName>
</protein>
<dbReference type="FunFam" id="2.40.50.100:FF:000003">
    <property type="entry name" value="Acetyl-CoA carboxylase biotin carboxyl carrier protein"/>
    <property type="match status" value="1"/>
</dbReference>
<name>A0A2N9G861_FAGSY</name>
<dbReference type="GO" id="GO:0004485">
    <property type="term" value="F:methylcrotonoyl-CoA carboxylase activity"/>
    <property type="evidence" value="ECO:0007669"/>
    <property type="project" value="TreeGrafter"/>
</dbReference>
<gene>
    <name evidence="3" type="ORF">FSB_LOCUS23401</name>
</gene>
<dbReference type="Pfam" id="PF00364">
    <property type="entry name" value="Biotin_lipoyl"/>
    <property type="match status" value="1"/>
</dbReference>
<evidence type="ECO:0000256" key="1">
    <source>
        <dbReference type="ARBA" id="ARBA00023267"/>
    </source>
</evidence>
<dbReference type="CDD" id="cd06850">
    <property type="entry name" value="biotinyl_domain"/>
    <property type="match status" value="1"/>
</dbReference>
<dbReference type="InterPro" id="IPR000089">
    <property type="entry name" value="Biotin_lipoyl"/>
</dbReference>
<dbReference type="EMBL" id="OIVN01001576">
    <property type="protein sequence ID" value="SPC95519.1"/>
    <property type="molecule type" value="Genomic_DNA"/>
</dbReference>
<dbReference type="Gene3D" id="2.40.50.100">
    <property type="match status" value="1"/>
</dbReference>
<dbReference type="PROSITE" id="PS00188">
    <property type="entry name" value="BIOTIN"/>
    <property type="match status" value="1"/>
</dbReference>
<reference evidence="3" key="1">
    <citation type="submission" date="2018-02" db="EMBL/GenBank/DDBJ databases">
        <authorList>
            <person name="Cohen D.B."/>
            <person name="Kent A.D."/>
        </authorList>
    </citation>
    <scope>NUCLEOTIDE SEQUENCE</scope>
</reference>
<evidence type="ECO:0000313" key="3">
    <source>
        <dbReference type="EMBL" id="SPC95519.1"/>
    </source>
</evidence>
<organism evidence="3">
    <name type="scientific">Fagus sylvatica</name>
    <name type="common">Beechnut</name>
    <dbReference type="NCBI Taxonomy" id="28930"/>
    <lineage>
        <taxon>Eukaryota</taxon>
        <taxon>Viridiplantae</taxon>
        <taxon>Streptophyta</taxon>
        <taxon>Embryophyta</taxon>
        <taxon>Tracheophyta</taxon>
        <taxon>Spermatophyta</taxon>
        <taxon>Magnoliopsida</taxon>
        <taxon>eudicotyledons</taxon>
        <taxon>Gunneridae</taxon>
        <taxon>Pentapetalae</taxon>
        <taxon>rosids</taxon>
        <taxon>fabids</taxon>
        <taxon>Fagales</taxon>
        <taxon>Fagaceae</taxon>
        <taxon>Fagus</taxon>
    </lineage>
</organism>
<feature type="domain" description="Lipoyl-binding" evidence="2">
    <location>
        <begin position="1"/>
        <end position="63"/>
    </location>
</feature>
<sequence length="65" mass="6731">MAGLVVKALVKDGSKVEEGQPILVLEAMKMEHVVKAPSAGCVHGLLVTAGQQVSDGSVLFSVKDQ</sequence>
<accession>A0A2N9G861</accession>
<dbReference type="InterPro" id="IPR050856">
    <property type="entry name" value="Biotin_carboxylase_complex"/>
</dbReference>
<dbReference type="InterPro" id="IPR011053">
    <property type="entry name" value="Single_hybrid_motif"/>
</dbReference>
<dbReference type="PANTHER" id="PTHR18866:SF33">
    <property type="entry name" value="METHYLCROTONOYL-COA CARBOXYLASE SUBUNIT ALPHA, MITOCHONDRIAL-RELATED"/>
    <property type="match status" value="1"/>
</dbReference>
<dbReference type="SUPFAM" id="SSF51230">
    <property type="entry name" value="Single hybrid motif"/>
    <property type="match status" value="1"/>
</dbReference>